<dbReference type="Pfam" id="PF23121">
    <property type="entry name" value="SPOC_AIPP2"/>
    <property type="match status" value="1"/>
</dbReference>
<dbReference type="InterPro" id="IPR056280">
    <property type="entry name" value="AIPP2-like_SPOC"/>
</dbReference>
<dbReference type="EMBL" id="JAWPEI010000010">
    <property type="protein sequence ID" value="KAK4713656.1"/>
    <property type="molecule type" value="Genomic_DNA"/>
</dbReference>
<keyword evidence="3" id="KW-0862">Zinc</keyword>
<keyword evidence="4" id="KW-0805">Transcription regulation</keyword>
<proteinExistence type="predicted"/>
<keyword evidence="2" id="KW-0863">Zinc-finger</keyword>
<sequence length="375" mass="41988">MDPNNIHQEYMENLCEICGDIGFQEEIATCYKCKNVDSSSCSKKFCFSLPIKNCMSGYYVDAPVDWCCKECDIGKGIMSSSHGLDTVQFKESSAMICQNIVQPKKHSKFPHGSMNQRYLPIEESLGLQSGIEKYGSPLINIVSSRVVPIESMAIVTQGHFSNLSPASSTILEHRSPTVVNEGRMKNSSMAHPRVPALVLSWKGSFDILGALELAPEIFNNCIQAHPPCRVQRKVYEFSGLLPDTIKLELVPRGDIWPSLFNNHCPGKEDIGLYFFTSGRNRSERYIALVEFMRTKDLVMRTLISDVELLILASTTLCSVSQRWNNEHFLWGLFYCTGQNTDGCAKGGNNKVIDMEIDMIVGEDVGTLEIMLHSWS</sequence>
<evidence type="ECO:0000256" key="2">
    <source>
        <dbReference type="ARBA" id="ARBA00022771"/>
    </source>
</evidence>
<keyword evidence="1" id="KW-0479">Metal-binding</keyword>
<name>A0AAV9KK25_9SOLN</name>
<keyword evidence="8" id="KW-1185">Reference proteome</keyword>
<comment type="caution">
    <text evidence="7">The sequence shown here is derived from an EMBL/GenBank/DDBJ whole genome shotgun (WGS) entry which is preliminary data.</text>
</comment>
<evidence type="ECO:0000313" key="8">
    <source>
        <dbReference type="Proteomes" id="UP001311915"/>
    </source>
</evidence>
<dbReference type="GO" id="GO:0008270">
    <property type="term" value="F:zinc ion binding"/>
    <property type="evidence" value="ECO:0007669"/>
    <property type="project" value="UniProtKB-KW"/>
</dbReference>
<dbReference type="GO" id="GO:0140566">
    <property type="term" value="F:histone reader activity"/>
    <property type="evidence" value="ECO:0007669"/>
    <property type="project" value="InterPro"/>
</dbReference>
<keyword evidence="5" id="KW-0804">Transcription</keyword>
<accession>A0AAV9KK25</accession>
<dbReference type="GO" id="GO:0034244">
    <property type="term" value="P:negative regulation of transcription elongation by RNA polymerase II"/>
    <property type="evidence" value="ECO:0007669"/>
    <property type="project" value="InterPro"/>
</dbReference>
<evidence type="ECO:0000259" key="6">
    <source>
        <dbReference type="Pfam" id="PF23121"/>
    </source>
</evidence>
<organism evidence="7 8">
    <name type="scientific">Solanum pinnatisectum</name>
    <name type="common">tansyleaf nightshade</name>
    <dbReference type="NCBI Taxonomy" id="50273"/>
    <lineage>
        <taxon>Eukaryota</taxon>
        <taxon>Viridiplantae</taxon>
        <taxon>Streptophyta</taxon>
        <taxon>Embryophyta</taxon>
        <taxon>Tracheophyta</taxon>
        <taxon>Spermatophyta</taxon>
        <taxon>Magnoliopsida</taxon>
        <taxon>eudicotyledons</taxon>
        <taxon>Gunneridae</taxon>
        <taxon>Pentapetalae</taxon>
        <taxon>asterids</taxon>
        <taxon>lamiids</taxon>
        <taxon>Solanales</taxon>
        <taxon>Solanaceae</taxon>
        <taxon>Solanoideae</taxon>
        <taxon>Solaneae</taxon>
        <taxon>Solanum</taxon>
    </lineage>
</organism>
<reference evidence="7 8" key="1">
    <citation type="submission" date="2023-10" db="EMBL/GenBank/DDBJ databases">
        <title>Genome-Wide Identification Analysis in wild type Solanum Pinnatisectum Reveals Some Genes Defensing Phytophthora Infestans.</title>
        <authorList>
            <person name="Sun C."/>
        </authorList>
    </citation>
    <scope>NUCLEOTIDE SEQUENCE [LARGE SCALE GENOMIC DNA]</scope>
    <source>
        <strain evidence="7">LQN</strain>
        <tissue evidence="7">Leaf</tissue>
    </source>
</reference>
<protein>
    <recommendedName>
        <fullName evidence="6">AIPP2-like SPOC-like domain-containing protein</fullName>
    </recommendedName>
</protein>
<dbReference type="AlphaFoldDB" id="A0AAV9KK25"/>
<dbReference type="Proteomes" id="UP001311915">
    <property type="component" value="Unassembled WGS sequence"/>
</dbReference>
<dbReference type="InterPro" id="IPR049914">
    <property type="entry name" value="PHD1-3/5-6"/>
</dbReference>
<evidence type="ECO:0000313" key="7">
    <source>
        <dbReference type="EMBL" id="KAK4713656.1"/>
    </source>
</evidence>
<evidence type="ECO:0000256" key="4">
    <source>
        <dbReference type="ARBA" id="ARBA00023015"/>
    </source>
</evidence>
<feature type="domain" description="AIPP2-like SPOC-like" evidence="6">
    <location>
        <begin position="201"/>
        <end position="333"/>
    </location>
</feature>
<evidence type="ECO:0000256" key="5">
    <source>
        <dbReference type="ARBA" id="ARBA00023163"/>
    </source>
</evidence>
<evidence type="ECO:0000256" key="3">
    <source>
        <dbReference type="ARBA" id="ARBA00022833"/>
    </source>
</evidence>
<dbReference type="PANTHER" id="PTHR33304">
    <property type="match status" value="1"/>
</dbReference>
<dbReference type="PANTHER" id="PTHR33304:SF36">
    <property type="entry name" value="GB|AAF26970.1-RELATED"/>
    <property type="match status" value="1"/>
</dbReference>
<gene>
    <name evidence="7" type="ORF">R3W88_019563</name>
</gene>
<evidence type="ECO:0000256" key="1">
    <source>
        <dbReference type="ARBA" id="ARBA00022723"/>
    </source>
</evidence>